<name>A0ABX4XYN9_9PSED</name>
<accession>A0ABX4XYN9</accession>
<evidence type="ECO:0000256" key="1">
    <source>
        <dbReference type="SAM" id="MobiDB-lite"/>
    </source>
</evidence>
<gene>
    <name evidence="2" type="ORF">CCU68_34555</name>
</gene>
<dbReference type="Proteomes" id="UP000236232">
    <property type="component" value="Unassembled WGS sequence"/>
</dbReference>
<reference evidence="2 3" key="1">
    <citation type="submission" date="2018-01" db="EMBL/GenBank/DDBJ databases">
        <title>Draft Genome Sequence of Pseudomonas gingeri NCPPB 3146 (LMG 5327), a White Line Reaction Producer.</title>
        <authorList>
            <person name="Rokni-Zadeh H."/>
            <person name="Bahrami T."/>
            <person name="Zarvandi S."/>
            <person name="Changi-Ashtiani M."/>
            <person name="De Mot R."/>
        </authorList>
    </citation>
    <scope>NUCLEOTIDE SEQUENCE [LARGE SCALE GENOMIC DNA]</scope>
    <source>
        <strain evidence="3">NCPPB 3146 \ LMG 5327</strain>
    </source>
</reference>
<evidence type="ECO:0008006" key="4">
    <source>
        <dbReference type="Google" id="ProtNLM"/>
    </source>
</evidence>
<sequence>MRGKLQNFAKAAILASARQNCSIPCNARCNRRPAGPDSRTRLATSTEAAGSFHSSTAHSWDYSQASRAEHLTGTHRAPAKFKN</sequence>
<proteinExistence type="predicted"/>
<keyword evidence="3" id="KW-1185">Reference proteome</keyword>
<protein>
    <recommendedName>
        <fullName evidence="4">DUF1534 domain-containing protein</fullName>
    </recommendedName>
</protein>
<feature type="compositionally biased region" description="Polar residues" evidence="1">
    <location>
        <begin position="41"/>
        <end position="56"/>
    </location>
</feature>
<organism evidence="2 3">
    <name type="scientific">Pseudomonas gingeri NCPPB 3146 = LMG 5327</name>
    <dbReference type="NCBI Taxonomy" id="707248"/>
    <lineage>
        <taxon>Bacteria</taxon>
        <taxon>Pseudomonadati</taxon>
        <taxon>Pseudomonadota</taxon>
        <taxon>Gammaproteobacteria</taxon>
        <taxon>Pseudomonadales</taxon>
        <taxon>Pseudomonadaceae</taxon>
        <taxon>Pseudomonas</taxon>
    </lineage>
</organism>
<evidence type="ECO:0000313" key="3">
    <source>
        <dbReference type="Proteomes" id="UP000236232"/>
    </source>
</evidence>
<dbReference type="EMBL" id="POWE01000188">
    <property type="protein sequence ID" value="PNQ87949.1"/>
    <property type="molecule type" value="Genomic_DNA"/>
</dbReference>
<feature type="region of interest" description="Disordered" evidence="1">
    <location>
        <begin position="29"/>
        <end position="56"/>
    </location>
</feature>
<evidence type="ECO:0000313" key="2">
    <source>
        <dbReference type="EMBL" id="PNQ87949.1"/>
    </source>
</evidence>
<comment type="caution">
    <text evidence="2">The sequence shown here is derived from an EMBL/GenBank/DDBJ whole genome shotgun (WGS) entry which is preliminary data.</text>
</comment>